<keyword evidence="1" id="KW-0411">Iron-sulfur</keyword>
<evidence type="ECO:0000313" key="4">
    <source>
        <dbReference type="Proteomes" id="UP000281553"/>
    </source>
</evidence>
<comment type="cofactor">
    <cofactor evidence="1">
        <name>[4Fe-4S] cluster</name>
        <dbReference type="ChEBI" id="CHEBI:49883"/>
    </cofactor>
</comment>
<dbReference type="GO" id="GO:0003887">
    <property type="term" value="F:DNA-directed DNA polymerase activity"/>
    <property type="evidence" value="ECO:0007669"/>
    <property type="project" value="UniProtKB-KW"/>
</dbReference>
<dbReference type="InterPro" id="IPR013697">
    <property type="entry name" value="DNA_pol_e_suA_C"/>
</dbReference>
<dbReference type="Pfam" id="PF08490">
    <property type="entry name" value="DUF1744"/>
    <property type="match status" value="1"/>
</dbReference>
<protein>
    <recommendedName>
        <fullName evidence="1">DNA polymerase epsilon catalytic subunit</fullName>
        <ecNumber evidence="1">2.7.7.7</ecNumber>
    </recommendedName>
</protein>
<keyword evidence="1" id="KW-0479">Metal-binding</keyword>
<comment type="function">
    <text evidence="1">DNA polymerase II participates in chromosomal DNA replication.</text>
</comment>
<comment type="subcellular location">
    <subcellularLocation>
        <location evidence="1">Nucleus</location>
    </subcellularLocation>
</comment>
<dbReference type="GO" id="GO:0008270">
    <property type="term" value="F:zinc ion binding"/>
    <property type="evidence" value="ECO:0007669"/>
    <property type="project" value="UniProtKB-KW"/>
</dbReference>
<feature type="domain" description="DNA polymerase epsilon catalytic subunit A C-terminal" evidence="2">
    <location>
        <begin position="2"/>
        <end position="83"/>
    </location>
</feature>
<evidence type="ECO:0000259" key="2">
    <source>
        <dbReference type="Pfam" id="PF08490"/>
    </source>
</evidence>
<comment type="similarity">
    <text evidence="1">Belongs to the DNA polymerase type-B family.</text>
</comment>
<evidence type="ECO:0000256" key="1">
    <source>
        <dbReference type="RuleBase" id="RU365029"/>
    </source>
</evidence>
<dbReference type="GO" id="GO:0003677">
    <property type="term" value="F:DNA binding"/>
    <property type="evidence" value="ECO:0007669"/>
    <property type="project" value="UniProtKB-KW"/>
</dbReference>
<keyword evidence="1" id="KW-0408">Iron</keyword>
<keyword evidence="1" id="KW-0539">Nucleus</keyword>
<dbReference type="GO" id="GO:0006287">
    <property type="term" value="P:base-excision repair, gap-filling"/>
    <property type="evidence" value="ECO:0007669"/>
    <property type="project" value="TreeGrafter"/>
</dbReference>
<comment type="catalytic activity">
    <reaction evidence="1">
        <text>DNA(n) + a 2'-deoxyribonucleoside 5'-triphosphate = DNA(n+1) + diphosphate</text>
        <dbReference type="Rhea" id="RHEA:22508"/>
        <dbReference type="Rhea" id="RHEA-COMP:17339"/>
        <dbReference type="Rhea" id="RHEA-COMP:17340"/>
        <dbReference type="ChEBI" id="CHEBI:33019"/>
        <dbReference type="ChEBI" id="CHEBI:61560"/>
        <dbReference type="ChEBI" id="CHEBI:173112"/>
        <dbReference type="EC" id="2.7.7.7"/>
    </reaction>
</comment>
<dbReference type="InterPro" id="IPR029703">
    <property type="entry name" value="POL2"/>
</dbReference>
<dbReference type="Proteomes" id="UP000281553">
    <property type="component" value="Unassembled WGS sequence"/>
</dbReference>
<organism evidence="3 4">
    <name type="scientific">Dibothriocephalus latus</name>
    <name type="common">Fish tapeworm</name>
    <name type="synonym">Diphyllobothrium latum</name>
    <dbReference type="NCBI Taxonomy" id="60516"/>
    <lineage>
        <taxon>Eukaryota</taxon>
        <taxon>Metazoa</taxon>
        <taxon>Spiralia</taxon>
        <taxon>Lophotrochozoa</taxon>
        <taxon>Platyhelminthes</taxon>
        <taxon>Cestoda</taxon>
        <taxon>Eucestoda</taxon>
        <taxon>Diphyllobothriidea</taxon>
        <taxon>Diphyllobothriidae</taxon>
        <taxon>Dibothriocephalus</taxon>
    </lineage>
</organism>
<keyword evidence="1" id="KW-0235">DNA replication</keyword>
<dbReference type="EC" id="2.7.7.7" evidence="1"/>
<keyword evidence="1" id="KW-0863">Zinc-finger</keyword>
<dbReference type="AlphaFoldDB" id="A0A3P7P131"/>
<evidence type="ECO:0000313" key="3">
    <source>
        <dbReference type="EMBL" id="VDN36071.1"/>
    </source>
</evidence>
<gene>
    <name evidence="3" type="ORF">DILT_LOCUS16937</name>
</gene>
<keyword evidence="1" id="KW-0862">Zinc</keyword>
<reference evidence="3 4" key="1">
    <citation type="submission" date="2018-11" db="EMBL/GenBank/DDBJ databases">
        <authorList>
            <consortium name="Pathogen Informatics"/>
        </authorList>
    </citation>
    <scope>NUCLEOTIDE SEQUENCE [LARGE SCALE GENOMIC DNA]</scope>
</reference>
<dbReference type="GO" id="GO:0000278">
    <property type="term" value="P:mitotic cell cycle"/>
    <property type="evidence" value="ECO:0007669"/>
    <property type="project" value="TreeGrafter"/>
</dbReference>
<proteinExistence type="inferred from homology"/>
<keyword evidence="1" id="KW-0808">Transferase</keyword>
<sequence length="116" mass="12819">MEHQLELARYLHVPVGNVPVADAPPHVSLTTLPSPPSTPATPLPTVEFGCDLFYARHLTKQNHILWVSATGRPDFGGKEVDDQRCLYLISYCPGNFFTIVSGVCQQPEPNGFRTSR</sequence>
<name>A0A3P7P131_DIBLA</name>
<dbReference type="GO" id="GO:0045004">
    <property type="term" value="P:DNA replication proofreading"/>
    <property type="evidence" value="ECO:0007669"/>
    <property type="project" value="TreeGrafter"/>
</dbReference>
<dbReference type="GO" id="GO:0006272">
    <property type="term" value="P:leading strand elongation"/>
    <property type="evidence" value="ECO:0007669"/>
    <property type="project" value="TreeGrafter"/>
</dbReference>
<dbReference type="PANTHER" id="PTHR10670">
    <property type="entry name" value="DNA POLYMERASE EPSILON CATALYTIC SUBUNIT A"/>
    <property type="match status" value="1"/>
</dbReference>
<keyword evidence="1" id="KW-0004">4Fe-4S</keyword>
<dbReference type="GO" id="GO:0008310">
    <property type="term" value="F:single-stranded DNA 3'-5' DNA exonuclease activity"/>
    <property type="evidence" value="ECO:0007669"/>
    <property type="project" value="TreeGrafter"/>
</dbReference>
<keyword evidence="1" id="KW-0548">Nucleotidyltransferase</keyword>
<keyword evidence="1" id="KW-0239">DNA-directed DNA polymerase</keyword>
<dbReference type="GO" id="GO:0051539">
    <property type="term" value="F:4 iron, 4 sulfur cluster binding"/>
    <property type="evidence" value="ECO:0007669"/>
    <property type="project" value="UniProtKB-KW"/>
</dbReference>
<accession>A0A3P7P131</accession>
<dbReference type="OrthoDB" id="10060449at2759"/>
<keyword evidence="4" id="KW-1185">Reference proteome</keyword>
<dbReference type="PANTHER" id="PTHR10670:SF0">
    <property type="entry name" value="DNA POLYMERASE EPSILON CATALYTIC SUBUNIT A"/>
    <property type="match status" value="1"/>
</dbReference>
<dbReference type="GO" id="GO:0008622">
    <property type="term" value="C:epsilon DNA polymerase complex"/>
    <property type="evidence" value="ECO:0007669"/>
    <property type="project" value="InterPro"/>
</dbReference>
<keyword evidence="1" id="KW-0238">DNA-binding</keyword>
<dbReference type="GO" id="GO:0006297">
    <property type="term" value="P:nucleotide-excision repair, DNA gap filling"/>
    <property type="evidence" value="ECO:0007669"/>
    <property type="project" value="TreeGrafter"/>
</dbReference>
<dbReference type="EMBL" id="UYRU01088208">
    <property type="protein sequence ID" value="VDN36071.1"/>
    <property type="molecule type" value="Genomic_DNA"/>
</dbReference>